<dbReference type="InterPro" id="IPR052055">
    <property type="entry name" value="Hepadnavirus_pol/RT"/>
</dbReference>
<evidence type="ECO:0000313" key="2">
    <source>
        <dbReference type="EMBL" id="CAI3972336.1"/>
    </source>
</evidence>
<gene>
    <name evidence="2" type="ORF">C1SCF055_LOCUS926</name>
</gene>
<dbReference type="AlphaFoldDB" id="A0A9P1FDU6"/>
<dbReference type="InterPro" id="IPR007959">
    <property type="entry name" value="Dino_Luciferase_N"/>
</dbReference>
<dbReference type="EMBL" id="CAMXCT020000003">
    <property type="protein sequence ID" value="CAL1125711.1"/>
    <property type="molecule type" value="Genomic_DNA"/>
</dbReference>
<evidence type="ECO:0000259" key="1">
    <source>
        <dbReference type="Pfam" id="PF05295"/>
    </source>
</evidence>
<reference evidence="2" key="1">
    <citation type="submission" date="2022-10" db="EMBL/GenBank/DDBJ databases">
        <authorList>
            <person name="Chen Y."/>
            <person name="Dougan E. K."/>
            <person name="Chan C."/>
            <person name="Rhodes N."/>
            <person name="Thang M."/>
        </authorList>
    </citation>
    <scope>NUCLEOTIDE SEQUENCE</scope>
</reference>
<protein>
    <recommendedName>
        <fullName evidence="1">Dinoflagellate luciferase N-terminal domain-containing protein</fullName>
    </recommendedName>
</protein>
<name>A0A9P1FDU6_9DINO</name>
<proteinExistence type="predicted"/>
<feature type="non-terminal residue" evidence="2">
    <location>
        <position position="1"/>
    </location>
</feature>
<feature type="domain" description="Dinoflagellate luciferase N-terminal" evidence="1">
    <location>
        <begin position="12"/>
        <end position="80"/>
    </location>
</feature>
<dbReference type="PANTHER" id="PTHR33050">
    <property type="entry name" value="REVERSE TRANSCRIPTASE DOMAIN-CONTAINING PROTEIN"/>
    <property type="match status" value="1"/>
</dbReference>
<dbReference type="EMBL" id="CAMXCT010000003">
    <property type="protein sequence ID" value="CAI3972336.1"/>
    <property type="molecule type" value="Genomic_DNA"/>
</dbReference>
<dbReference type="Proteomes" id="UP001152797">
    <property type="component" value="Unassembled WGS sequence"/>
</dbReference>
<dbReference type="EMBL" id="CAMXCT030000003">
    <property type="protein sequence ID" value="CAL4759648.1"/>
    <property type="molecule type" value="Genomic_DNA"/>
</dbReference>
<reference evidence="3 4" key="2">
    <citation type="submission" date="2024-05" db="EMBL/GenBank/DDBJ databases">
        <authorList>
            <person name="Chen Y."/>
            <person name="Shah S."/>
            <person name="Dougan E. K."/>
            <person name="Thang M."/>
            <person name="Chan C."/>
        </authorList>
    </citation>
    <scope>NUCLEOTIDE SEQUENCE [LARGE SCALE GENOMIC DNA]</scope>
</reference>
<dbReference type="InterPro" id="IPR043502">
    <property type="entry name" value="DNA/RNA_pol_sf"/>
</dbReference>
<organism evidence="2">
    <name type="scientific">Cladocopium goreaui</name>
    <dbReference type="NCBI Taxonomy" id="2562237"/>
    <lineage>
        <taxon>Eukaryota</taxon>
        <taxon>Sar</taxon>
        <taxon>Alveolata</taxon>
        <taxon>Dinophyceae</taxon>
        <taxon>Suessiales</taxon>
        <taxon>Symbiodiniaceae</taxon>
        <taxon>Cladocopium</taxon>
    </lineage>
</organism>
<dbReference type="SUPFAM" id="SSF56672">
    <property type="entry name" value="DNA/RNA polymerases"/>
    <property type="match status" value="1"/>
</dbReference>
<dbReference type="Pfam" id="PF05295">
    <property type="entry name" value="Luciferase_N"/>
    <property type="match status" value="1"/>
</dbReference>
<dbReference type="PANTHER" id="PTHR33050:SF7">
    <property type="entry name" value="RIBONUCLEASE H"/>
    <property type="match status" value="1"/>
</dbReference>
<dbReference type="OrthoDB" id="444808at2759"/>
<keyword evidence="4" id="KW-1185">Reference proteome</keyword>
<evidence type="ECO:0000313" key="3">
    <source>
        <dbReference type="EMBL" id="CAL4759648.1"/>
    </source>
</evidence>
<sequence length="1265" mass="139541">MPEPSRKREHDQLLHVLNGARVSEDLIKYLTGLGLSSISDFVGLVTTAGFETELKTQVLDLSPAKDDVLQLSRLRAAWREGFLLIEKARKRRLEGVLEDGEEPLDIQTHEDLLAQWKTTYQLQLSIHAMPSDALLGRVYREFQRGAPTLIPAKRMQSLFRGTLPTSKEEVNLSASIKVQLAAEPAPVKSVIAYYQALRVLANAYAIAGIHVVDSVSAPGTKVRFAPLDTNLNYCDFALARTAESNCHDTQQLQWLESRDLHTRGKMVEFMRQGVPQGEALTRALRECDVLWTVQQSVVVDVDKTPSASVRTRAELSPPSKRPRRERTVTVLQGNQAICKRHNDQRGCAPKEKDCPDRKRHTCDGRRPDGTACGSTGHTRKDCPCLPVKGCSLCPVGPVVTDAADWGRVSRWQDWFLWCSHRLVAGGFTSAPVEQEVASEARKPVLLSYSGKPWPKKVRFHGRFALKQPNLILPRFQMQSVRRADMRDLAPDVAARFVADGCKFPPLAYAEDALLWTGAVWRCLLPSEKAQLHGLPSDVIKAIVVPDCLEAAQASAIADSAHMPSLALLLSRVLQCVNLMPAPVAPLCPADERRLRQSVRGTVFEPGLVAYWVDTQLRGKQPAPQGMDWAQQRQVATSAVAVGFQRGSGASRFALPPLHPSGLTKEEHMAASAVIASPFDVQCPLDDDLQFACRAIACMGPAIREWRAAQMRCLTKLSKCLAPWERDLVQMMPPSVAKVAADKRPFFMLVCSLLLRWPDETNPLRFVGGFDIVGDIEVSGLFRPLQVNESSLVGLPALLGPQADDNLSRMFRRVRPGTHDEDLRRLTLEEVELGFADGPFDLSQMNEMFGQSQWRPLERFIHVQACGKLRCIDSGKKPGHNAASRERETIFTYTVDVVPAIMREVMRLATEIDADNPCKQLHFVIGTEDMKNAYRQCPINPAHRCCSCVAFWDCTSESVKFIVLNGLPFGLSSAVLAFNRTPALLSSVARRCCAAPAVFFFDDTGVVDVSFAQGSAQAAVRLVYALAGAQLDPDKSQPPAQCRTFLGLSVNVGDNQMCKFDLKPGFREQTQDFINEILSDGHLTSGHAAKLRGKFGWAASGTYGKCGRGGQAALVHRQYFDCSEALSASLIDSLLFRRQLASLVPPRVVSLQPSRSKPVRLYSDASFDPAKSSDVARLGFVIFPDDGRAPPIGMSADIPADLLRLLVDREQQITPCEALLGVVVPYNVRDFLAQKDVIWYIDNQEPGAGTRSVAYSDCAPLPLHLT</sequence>
<accession>A0A9P1FDU6</accession>
<evidence type="ECO:0000313" key="4">
    <source>
        <dbReference type="Proteomes" id="UP001152797"/>
    </source>
</evidence>
<comment type="caution">
    <text evidence="2">The sequence shown here is derived from an EMBL/GenBank/DDBJ whole genome shotgun (WGS) entry which is preliminary data.</text>
</comment>